<sequence length="231" mass="26659">MRIYQGTYQDKRGVETIAIKSDGSTMYLSLREIDFEGYDFEMMTGEIDATKFDYDIRRDGSGGITNFQLTITIPIQLYDNKTGKTFIEPLTTYVEVGETTTIDGLDSELTGLILNTSFGEFKVEKNLEWMEDALIAIQEQLPSNIYLKTCISCKYANYSPFGNGMFGSIYCFKNLKSILKKLNDKTDLLDIWTKEAMDNGNIFSVQETFDYPEHQLPTEDDWYYKNWTKLM</sequence>
<comment type="caution">
    <text evidence="1">The sequence shown here is derived from an EMBL/GenBank/DDBJ whole genome shotgun (WGS) entry which is preliminary data.</text>
</comment>
<evidence type="ECO:0000313" key="2">
    <source>
        <dbReference type="Proteomes" id="UP001597459"/>
    </source>
</evidence>
<dbReference type="EMBL" id="JBHULX010000027">
    <property type="protein sequence ID" value="MFD2591900.1"/>
    <property type="molecule type" value="Genomic_DNA"/>
</dbReference>
<dbReference type="RefSeq" id="WP_378258559.1">
    <property type="nucleotide sequence ID" value="NZ_JBHSJV010000001.1"/>
</dbReference>
<dbReference type="Proteomes" id="UP001597459">
    <property type="component" value="Unassembled WGS sequence"/>
</dbReference>
<reference evidence="2" key="1">
    <citation type="journal article" date="2019" name="Int. J. Syst. Evol. Microbiol.">
        <title>The Global Catalogue of Microorganisms (GCM) 10K type strain sequencing project: providing services to taxonomists for standard genome sequencing and annotation.</title>
        <authorList>
            <consortium name="The Broad Institute Genomics Platform"/>
            <consortium name="The Broad Institute Genome Sequencing Center for Infectious Disease"/>
            <person name="Wu L."/>
            <person name="Ma J."/>
        </authorList>
    </citation>
    <scope>NUCLEOTIDE SEQUENCE [LARGE SCALE GENOMIC DNA]</scope>
    <source>
        <strain evidence="2">KCTC 42423</strain>
    </source>
</reference>
<keyword evidence="2" id="KW-1185">Reference proteome</keyword>
<protein>
    <submittedName>
        <fullName evidence="1">DUF6304 family protein</fullName>
    </submittedName>
</protein>
<name>A0ABW5NBU1_9FLAO</name>
<proteinExistence type="predicted"/>
<accession>A0ABW5NBU1</accession>
<dbReference type="InterPro" id="IPR046271">
    <property type="entry name" value="DUF6304"/>
</dbReference>
<evidence type="ECO:0000313" key="1">
    <source>
        <dbReference type="EMBL" id="MFD2591900.1"/>
    </source>
</evidence>
<dbReference type="Pfam" id="PF19822">
    <property type="entry name" value="DUF6304"/>
    <property type="match status" value="1"/>
</dbReference>
<gene>
    <name evidence="1" type="ORF">ACFSTE_13770</name>
</gene>
<organism evidence="1 2">
    <name type="scientific">Aquimarina hainanensis</name>
    <dbReference type="NCBI Taxonomy" id="1578017"/>
    <lineage>
        <taxon>Bacteria</taxon>
        <taxon>Pseudomonadati</taxon>
        <taxon>Bacteroidota</taxon>
        <taxon>Flavobacteriia</taxon>
        <taxon>Flavobacteriales</taxon>
        <taxon>Flavobacteriaceae</taxon>
        <taxon>Aquimarina</taxon>
    </lineage>
</organism>